<dbReference type="OrthoDB" id="28748at2759"/>
<keyword evidence="9" id="KW-0325">Glycoprotein</keyword>
<evidence type="ECO:0000256" key="7">
    <source>
        <dbReference type="ARBA" id="ARBA00022989"/>
    </source>
</evidence>
<dbReference type="GO" id="GO:0016255">
    <property type="term" value="P:attachment of GPI anchor to protein"/>
    <property type="evidence" value="ECO:0007669"/>
    <property type="project" value="InterPro"/>
</dbReference>
<protein>
    <submittedName>
        <fullName evidence="11">GPI transamidase component PIG-S</fullName>
    </submittedName>
</protein>
<feature type="transmembrane region" description="Helical" evidence="10">
    <location>
        <begin position="527"/>
        <end position="549"/>
    </location>
</feature>
<dbReference type="GO" id="GO:0042765">
    <property type="term" value="C:GPI-anchor transamidase complex"/>
    <property type="evidence" value="ECO:0007669"/>
    <property type="project" value="InterPro"/>
</dbReference>
<evidence type="ECO:0000256" key="8">
    <source>
        <dbReference type="ARBA" id="ARBA00023136"/>
    </source>
</evidence>
<dbReference type="PANTHER" id="PTHR21072">
    <property type="entry name" value="GPI TRANSAMIDASE COMPONENT PIG-S"/>
    <property type="match status" value="1"/>
</dbReference>
<evidence type="ECO:0000256" key="6">
    <source>
        <dbReference type="ARBA" id="ARBA00022824"/>
    </source>
</evidence>
<evidence type="ECO:0000256" key="4">
    <source>
        <dbReference type="ARBA" id="ARBA00022502"/>
    </source>
</evidence>
<evidence type="ECO:0000256" key="5">
    <source>
        <dbReference type="ARBA" id="ARBA00022692"/>
    </source>
</evidence>
<accession>A0A1R1YPJ2</accession>
<keyword evidence="5 10" id="KW-0812">Transmembrane</keyword>
<dbReference type="InterPro" id="IPR019540">
    <property type="entry name" value="PtdIno-glycan_biosynth_class_S"/>
</dbReference>
<keyword evidence="6" id="KW-0256">Endoplasmic reticulum</keyword>
<evidence type="ECO:0000256" key="1">
    <source>
        <dbReference type="ARBA" id="ARBA00004477"/>
    </source>
</evidence>
<sequence length="564" mass="64105">MLKFKKLIQKFKKEPKDTVTLTPKIDTIVSLISVFVFILIGVPIWYYTTSVYRAPLNSESIKKLNDDFVIQFPVFLEIDLTQLSNNDRVLMNNNFNEKIKKVSEYTKIKPATGRPGMTFSPRIVVYDPDTPNNPKHHVHDTIKIKFTINDSSNIIKVTTNSLGLITTDFPSSSMEIAATKTADLIKNILSYEIKKLKQSVFARNKQKNKWGQLLTLEYSHQYLINLSLIKEGYSDRAFDWDIESAIRDYLNPFLNKLKSASSFKITSQIQNAVKLEIPVVNNNGSFSIQTKNIPNFVNSAEWNFASTEPTVPSIQLVVFIPKKSTSPLFLSNSDGKNSETNSFLLPQWGGIYVYNPDYNKYEKNTSDLNVKLSKDDLKPVFEVFVTQLRKLVGLGDYSLESSISLDNQDSELKLDLNFADMGTGISFWDIRFLETKYSISNIVQSIDLLLSLDKLTSSMESIVILDKIKFFVDESLANLEALRIAHVDNSQPSNILLVSALAKKLASEAFFDPSMVSMLYFPTEHKYAIYLPYFFPAIIPVLVCAIGIYKEYKKTKNNAKLKTQ</sequence>
<dbReference type="GO" id="GO:0006506">
    <property type="term" value="P:GPI anchor biosynthetic process"/>
    <property type="evidence" value="ECO:0007669"/>
    <property type="project" value="UniProtKB-UniPathway"/>
</dbReference>
<dbReference type="Proteomes" id="UP000187429">
    <property type="component" value="Unassembled WGS sequence"/>
</dbReference>
<keyword evidence="7 10" id="KW-1133">Transmembrane helix</keyword>
<dbReference type="Pfam" id="PF10510">
    <property type="entry name" value="PIG-S"/>
    <property type="match status" value="1"/>
</dbReference>
<dbReference type="AlphaFoldDB" id="A0A1R1YPJ2"/>
<evidence type="ECO:0000256" key="9">
    <source>
        <dbReference type="ARBA" id="ARBA00023180"/>
    </source>
</evidence>
<comment type="caution">
    <text evidence="11">The sequence shown here is derived from an EMBL/GenBank/DDBJ whole genome shotgun (WGS) entry which is preliminary data.</text>
</comment>
<reference evidence="12" key="1">
    <citation type="submission" date="2017-01" db="EMBL/GenBank/DDBJ databases">
        <authorList>
            <person name="Wang Y."/>
            <person name="White M."/>
            <person name="Kvist S."/>
            <person name="Moncalvo J.-M."/>
        </authorList>
    </citation>
    <scope>NUCLEOTIDE SEQUENCE [LARGE SCALE GENOMIC DNA]</scope>
    <source>
        <strain evidence="12">ID-206-W2</strain>
    </source>
</reference>
<dbReference type="EMBL" id="LSSM01000478">
    <property type="protein sequence ID" value="OMJ28803.1"/>
    <property type="molecule type" value="Genomic_DNA"/>
</dbReference>
<evidence type="ECO:0000313" key="11">
    <source>
        <dbReference type="EMBL" id="OMJ28803.1"/>
    </source>
</evidence>
<evidence type="ECO:0000313" key="12">
    <source>
        <dbReference type="Proteomes" id="UP000187429"/>
    </source>
</evidence>
<dbReference type="PANTHER" id="PTHR21072:SF13">
    <property type="entry name" value="GPI TRANSAMIDASE COMPONENT PIG-S"/>
    <property type="match status" value="1"/>
</dbReference>
<evidence type="ECO:0000256" key="10">
    <source>
        <dbReference type="SAM" id="Phobius"/>
    </source>
</evidence>
<dbReference type="UniPathway" id="UPA00196"/>
<evidence type="ECO:0000256" key="2">
    <source>
        <dbReference type="ARBA" id="ARBA00004687"/>
    </source>
</evidence>
<feature type="transmembrane region" description="Helical" evidence="10">
    <location>
        <begin position="21"/>
        <end position="47"/>
    </location>
</feature>
<comment type="subcellular location">
    <subcellularLocation>
        <location evidence="1">Endoplasmic reticulum membrane</location>
        <topology evidence="1">Multi-pass membrane protein</topology>
    </subcellularLocation>
</comment>
<name>A0A1R1YPJ2_9FUNG</name>
<proteinExistence type="inferred from homology"/>
<keyword evidence="8 10" id="KW-0472">Membrane</keyword>
<organism evidence="11 12">
    <name type="scientific">Smittium culicis</name>
    <dbReference type="NCBI Taxonomy" id="133412"/>
    <lineage>
        <taxon>Eukaryota</taxon>
        <taxon>Fungi</taxon>
        <taxon>Fungi incertae sedis</taxon>
        <taxon>Zoopagomycota</taxon>
        <taxon>Kickxellomycotina</taxon>
        <taxon>Harpellomycetes</taxon>
        <taxon>Harpellales</taxon>
        <taxon>Legeriomycetaceae</taxon>
        <taxon>Smittium</taxon>
    </lineage>
</organism>
<gene>
    <name evidence="11" type="ORF">AYI69_g1710</name>
</gene>
<evidence type="ECO:0000256" key="3">
    <source>
        <dbReference type="ARBA" id="ARBA00005316"/>
    </source>
</evidence>
<keyword evidence="12" id="KW-1185">Reference proteome</keyword>
<comment type="pathway">
    <text evidence="2">Glycolipid biosynthesis; glycosylphosphatidylinositol-anchor biosynthesis.</text>
</comment>
<keyword evidence="4" id="KW-0337">GPI-anchor biosynthesis</keyword>
<comment type="similarity">
    <text evidence="3">Belongs to the PIGS family.</text>
</comment>